<dbReference type="InterPro" id="IPR012000">
    <property type="entry name" value="Thiamin_PyroP_enz_cen_dom"/>
</dbReference>
<proteinExistence type="inferred from homology"/>
<feature type="domain" description="Thiamine pyrophosphate enzyme TPP-binding" evidence="6">
    <location>
        <begin position="401"/>
        <end position="543"/>
    </location>
</feature>
<gene>
    <name evidence="8" type="ORF">UFOPK1493_03439</name>
</gene>
<dbReference type="Gene3D" id="3.40.50.1220">
    <property type="entry name" value="TPP-binding domain"/>
    <property type="match status" value="1"/>
</dbReference>
<dbReference type="GO" id="GO:0009097">
    <property type="term" value="P:isoleucine biosynthetic process"/>
    <property type="evidence" value="ECO:0007669"/>
    <property type="project" value="TreeGrafter"/>
</dbReference>
<dbReference type="SUPFAM" id="SSF52467">
    <property type="entry name" value="DHS-like NAD/FAD-binding domain"/>
    <property type="match status" value="1"/>
</dbReference>
<dbReference type="GO" id="GO:0030976">
    <property type="term" value="F:thiamine pyrophosphate binding"/>
    <property type="evidence" value="ECO:0007669"/>
    <property type="project" value="InterPro"/>
</dbReference>
<dbReference type="GO" id="GO:0005948">
    <property type="term" value="C:acetolactate synthase complex"/>
    <property type="evidence" value="ECO:0007669"/>
    <property type="project" value="TreeGrafter"/>
</dbReference>
<name>A0A6J6FCC7_9ZZZZ</name>
<dbReference type="GO" id="GO:0050660">
    <property type="term" value="F:flavin adenine dinucleotide binding"/>
    <property type="evidence" value="ECO:0007669"/>
    <property type="project" value="TreeGrafter"/>
</dbReference>
<dbReference type="InterPro" id="IPR029035">
    <property type="entry name" value="DHS-like_NAD/FAD-binding_dom"/>
</dbReference>
<dbReference type="Pfam" id="PF00205">
    <property type="entry name" value="TPP_enzyme_M"/>
    <property type="match status" value="1"/>
</dbReference>
<evidence type="ECO:0000256" key="3">
    <source>
        <dbReference type="ARBA" id="ARBA00023052"/>
    </source>
</evidence>
<protein>
    <submittedName>
        <fullName evidence="8">Unannotated protein</fullName>
    </submittedName>
</protein>
<evidence type="ECO:0000259" key="5">
    <source>
        <dbReference type="Pfam" id="PF00205"/>
    </source>
</evidence>
<dbReference type="InterPro" id="IPR029061">
    <property type="entry name" value="THDP-binding"/>
</dbReference>
<dbReference type="AlphaFoldDB" id="A0A6J6FCC7"/>
<accession>A0A6J6FCC7</accession>
<feature type="domain" description="Thiamine pyrophosphate enzyme N-terminal TPP-binding" evidence="7">
    <location>
        <begin position="20"/>
        <end position="136"/>
    </location>
</feature>
<dbReference type="CDD" id="cd07035">
    <property type="entry name" value="TPP_PYR_POX_like"/>
    <property type="match status" value="1"/>
</dbReference>
<comment type="cofactor">
    <cofactor evidence="1">
        <name>thiamine diphosphate</name>
        <dbReference type="ChEBI" id="CHEBI:58937"/>
    </cofactor>
</comment>
<keyword evidence="3 4" id="KW-0786">Thiamine pyrophosphate</keyword>
<evidence type="ECO:0000259" key="6">
    <source>
        <dbReference type="Pfam" id="PF02775"/>
    </source>
</evidence>
<evidence type="ECO:0000313" key="8">
    <source>
        <dbReference type="EMBL" id="CAB4586280.1"/>
    </source>
</evidence>
<dbReference type="Pfam" id="PF02776">
    <property type="entry name" value="TPP_enzyme_N"/>
    <property type="match status" value="1"/>
</dbReference>
<comment type="similarity">
    <text evidence="2 4">Belongs to the TPP enzyme family.</text>
</comment>
<evidence type="ECO:0000259" key="7">
    <source>
        <dbReference type="Pfam" id="PF02776"/>
    </source>
</evidence>
<dbReference type="Pfam" id="PF02775">
    <property type="entry name" value="TPP_enzyme_C"/>
    <property type="match status" value="1"/>
</dbReference>
<dbReference type="GO" id="GO:0003984">
    <property type="term" value="F:acetolactate synthase activity"/>
    <property type="evidence" value="ECO:0007669"/>
    <property type="project" value="TreeGrafter"/>
</dbReference>
<organism evidence="8">
    <name type="scientific">freshwater metagenome</name>
    <dbReference type="NCBI Taxonomy" id="449393"/>
    <lineage>
        <taxon>unclassified sequences</taxon>
        <taxon>metagenomes</taxon>
        <taxon>ecological metagenomes</taxon>
    </lineage>
</organism>
<dbReference type="GO" id="GO:0000287">
    <property type="term" value="F:magnesium ion binding"/>
    <property type="evidence" value="ECO:0007669"/>
    <property type="project" value="InterPro"/>
</dbReference>
<dbReference type="EMBL" id="CAEZSR010000191">
    <property type="protein sequence ID" value="CAB4586280.1"/>
    <property type="molecule type" value="Genomic_DNA"/>
</dbReference>
<dbReference type="GO" id="GO:0009099">
    <property type="term" value="P:L-valine biosynthetic process"/>
    <property type="evidence" value="ECO:0007669"/>
    <property type="project" value="TreeGrafter"/>
</dbReference>
<dbReference type="NCBIfam" id="NF005712">
    <property type="entry name" value="PRK07524.1"/>
    <property type="match status" value="1"/>
</dbReference>
<dbReference type="SUPFAM" id="SSF52518">
    <property type="entry name" value="Thiamin diphosphate-binding fold (THDP-binding)"/>
    <property type="match status" value="2"/>
</dbReference>
<dbReference type="Gene3D" id="3.40.50.970">
    <property type="match status" value="2"/>
</dbReference>
<feature type="domain" description="Thiamine pyrophosphate enzyme central" evidence="5">
    <location>
        <begin position="208"/>
        <end position="340"/>
    </location>
</feature>
<evidence type="ECO:0000256" key="4">
    <source>
        <dbReference type="RuleBase" id="RU362132"/>
    </source>
</evidence>
<sequence length="549" mass="56986">MTGGGAAMGSAAGSGDGRLRVGEAVVDLLARAYGVDTVFGIPGVHNIELYRGLHRSGVRAVSPRHEQGAGFMADGWSVVTGRPGVCTLITGPGLTNALTPIAQAFHDSRPMLVLASTTDTGALGRRHGPLHDLDDQALIARSVTAFSETVLDPADVPALVARAFDVFRSARPRPVHLAFPTDVLERWVEPYEAVAPARATPAPDAALVARAAAVLGAARAPLIVAGGGAIDAGPALVAVAEALDAPVVLTGNAKGVVASSHPLCAGNTLGCTAVQQLVESADAVLVVGSELSDADLYNGGRPLACNGTVVRIDIDPEQLHRRTVPDVAIEADATDALQALLALVPPPTPLIPGAPARDGAARAQHLRDLAAGELRADLVPWIEAIATTLTPDTVVALDSTQLAYAAHVALPCERPRSWLAPYGYGTLGCALPMAIGAGVAAPERPLLALAGDGGWLFTVAEMATAVDEQLDLVLLVWDNRGYAQIRQSFDDVDAPRAGVDVSSADPVRIAEGFGWRTSEVDRPDRLATAIRDARRTGGPWFVRIRVPDR</sequence>
<dbReference type="InterPro" id="IPR045229">
    <property type="entry name" value="TPP_enz"/>
</dbReference>
<dbReference type="CDD" id="cd00568">
    <property type="entry name" value="TPP_enzymes"/>
    <property type="match status" value="1"/>
</dbReference>
<evidence type="ECO:0000256" key="1">
    <source>
        <dbReference type="ARBA" id="ARBA00001964"/>
    </source>
</evidence>
<dbReference type="PANTHER" id="PTHR18968">
    <property type="entry name" value="THIAMINE PYROPHOSPHATE ENZYMES"/>
    <property type="match status" value="1"/>
</dbReference>
<dbReference type="InterPro" id="IPR000399">
    <property type="entry name" value="TPP-bd_CS"/>
</dbReference>
<dbReference type="PROSITE" id="PS00187">
    <property type="entry name" value="TPP_ENZYMES"/>
    <property type="match status" value="1"/>
</dbReference>
<evidence type="ECO:0000256" key="2">
    <source>
        <dbReference type="ARBA" id="ARBA00007812"/>
    </source>
</evidence>
<dbReference type="InterPro" id="IPR011766">
    <property type="entry name" value="TPP_enzyme_TPP-bd"/>
</dbReference>
<reference evidence="8" key="1">
    <citation type="submission" date="2020-05" db="EMBL/GenBank/DDBJ databases">
        <authorList>
            <person name="Chiriac C."/>
            <person name="Salcher M."/>
            <person name="Ghai R."/>
            <person name="Kavagutti S V."/>
        </authorList>
    </citation>
    <scope>NUCLEOTIDE SEQUENCE</scope>
</reference>
<dbReference type="PANTHER" id="PTHR18968:SF13">
    <property type="entry name" value="ACETOLACTATE SYNTHASE CATALYTIC SUBUNIT, MITOCHONDRIAL"/>
    <property type="match status" value="1"/>
</dbReference>
<dbReference type="InterPro" id="IPR012001">
    <property type="entry name" value="Thiamin_PyroP_enz_TPP-bd_dom"/>
</dbReference>